<feature type="transmembrane region" description="Helical" evidence="18">
    <location>
        <begin position="300"/>
        <end position="317"/>
    </location>
</feature>
<evidence type="ECO:0000256" key="15">
    <source>
        <dbReference type="ARBA" id="ARBA00030679"/>
    </source>
</evidence>
<evidence type="ECO:0000256" key="8">
    <source>
        <dbReference type="ARBA" id="ARBA00022679"/>
    </source>
</evidence>
<evidence type="ECO:0000313" key="21">
    <source>
        <dbReference type="EMBL" id="SEO40720.1"/>
    </source>
</evidence>
<keyword evidence="9 18" id="KW-0812">Transmembrane</keyword>
<dbReference type="Gene3D" id="2.60.40.3390">
    <property type="match status" value="1"/>
</dbReference>
<dbReference type="OrthoDB" id="313284at2157"/>
<dbReference type="GO" id="GO:0005886">
    <property type="term" value="C:plasma membrane"/>
    <property type="evidence" value="ECO:0007669"/>
    <property type="project" value="UniProtKB-SubCell"/>
</dbReference>
<feature type="transmembrane region" description="Helical" evidence="18">
    <location>
        <begin position="324"/>
        <end position="344"/>
    </location>
</feature>
<keyword evidence="12 18" id="KW-1133">Transmembrane helix</keyword>
<dbReference type="AlphaFoldDB" id="A0A1H8PFN3"/>
<feature type="compositionally biased region" description="Basic and acidic residues" evidence="17">
    <location>
        <begin position="1"/>
        <end position="16"/>
    </location>
</feature>
<evidence type="ECO:0000259" key="19">
    <source>
        <dbReference type="Pfam" id="PF02516"/>
    </source>
</evidence>
<evidence type="ECO:0000256" key="13">
    <source>
        <dbReference type="ARBA" id="ARBA00023136"/>
    </source>
</evidence>
<keyword evidence="8 21" id="KW-0808">Transferase</keyword>
<evidence type="ECO:0000256" key="12">
    <source>
        <dbReference type="ARBA" id="ARBA00022989"/>
    </source>
</evidence>
<feature type="transmembrane region" description="Helical" evidence="18">
    <location>
        <begin position="101"/>
        <end position="119"/>
    </location>
</feature>
<evidence type="ECO:0000256" key="2">
    <source>
        <dbReference type="ARBA" id="ARBA00001946"/>
    </source>
</evidence>
<comment type="catalytic activity">
    <reaction evidence="16">
        <text>an archaeal dolichyl phosphooligosaccharide + [protein]-L-asparagine = an archaeal dolichyl phosphate + a glycoprotein with the oligosaccharide chain attached by N-beta-D-glycosyl linkage to a protein L-asparagine.</text>
        <dbReference type="EC" id="2.4.99.21"/>
    </reaction>
</comment>
<dbReference type="InterPro" id="IPR003674">
    <property type="entry name" value="Oligo_trans_STT3"/>
</dbReference>
<comment type="subcellular location">
    <subcellularLocation>
        <location evidence="3">Cell membrane</location>
        <topology evidence="3">Multi-pass membrane protein</topology>
    </subcellularLocation>
</comment>
<keyword evidence="11" id="KW-0460">Magnesium</keyword>
<evidence type="ECO:0000256" key="4">
    <source>
        <dbReference type="ARBA" id="ARBA00004922"/>
    </source>
</evidence>
<dbReference type="EC" id="2.4.99.21" evidence="6"/>
<keyword evidence="13 18" id="KW-0472">Membrane</keyword>
<keyword evidence="7" id="KW-0328">Glycosyltransferase</keyword>
<proteinExistence type="inferred from homology"/>
<evidence type="ECO:0000256" key="16">
    <source>
        <dbReference type="ARBA" id="ARBA00034066"/>
    </source>
</evidence>
<protein>
    <recommendedName>
        <fullName evidence="6">dolichyl-phosphooligosaccharide-protein glycotransferase</fullName>
        <ecNumber evidence="6">2.4.99.21</ecNumber>
    </recommendedName>
    <alternativeName>
        <fullName evidence="15">Oligosaccharyl transferase</fullName>
    </alternativeName>
</protein>
<reference evidence="22" key="1">
    <citation type="submission" date="2016-10" db="EMBL/GenBank/DDBJ databases">
        <authorList>
            <person name="Varghese N."/>
            <person name="Submissions S."/>
        </authorList>
    </citation>
    <scope>NUCLEOTIDE SEQUENCE [LARGE SCALE GENOMIC DNA]</scope>
    <source>
        <strain evidence="22">IBRC-M 10043</strain>
    </source>
</reference>
<feature type="transmembrane region" description="Helical" evidence="18">
    <location>
        <begin position="384"/>
        <end position="405"/>
    </location>
</feature>
<feature type="transmembrane region" description="Helical" evidence="18">
    <location>
        <begin position="350"/>
        <end position="372"/>
    </location>
</feature>
<feature type="transmembrane region" description="Helical" evidence="18">
    <location>
        <begin position="194"/>
        <end position="213"/>
    </location>
</feature>
<evidence type="ECO:0000256" key="3">
    <source>
        <dbReference type="ARBA" id="ARBA00004651"/>
    </source>
</evidence>
<feature type="domain" description="Oligosaccharyl transferase STT3 N-terminal" evidence="19">
    <location>
        <begin position="127"/>
        <end position="347"/>
    </location>
</feature>
<feature type="domain" description="Archaeal glycosylation protein B peripheral" evidence="20">
    <location>
        <begin position="711"/>
        <end position="761"/>
    </location>
</feature>
<dbReference type="Pfam" id="PF02516">
    <property type="entry name" value="STT3"/>
    <property type="match status" value="1"/>
</dbReference>
<dbReference type="EMBL" id="FOCX01000012">
    <property type="protein sequence ID" value="SEO40720.1"/>
    <property type="molecule type" value="Genomic_DNA"/>
</dbReference>
<feature type="transmembrane region" description="Helical" evidence="18">
    <location>
        <begin position="467"/>
        <end position="485"/>
    </location>
</feature>
<comment type="cofactor">
    <cofactor evidence="2">
        <name>Mg(2+)</name>
        <dbReference type="ChEBI" id="CHEBI:18420"/>
    </cofactor>
</comment>
<name>A0A1H8PFN3_9EURY</name>
<keyword evidence="10" id="KW-0479">Metal-binding</keyword>
<comment type="cofactor">
    <cofactor evidence="1">
        <name>Mn(2+)</name>
        <dbReference type="ChEBI" id="CHEBI:29035"/>
    </cofactor>
</comment>
<dbReference type="UniPathway" id="UPA00378"/>
<feature type="transmembrane region" description="Helical" evidence="18">
    <location>
        <begin position="220"/>
        <end position="237"/>
    </location>
</feature>
<dbReference type="Proteomes" id="UP000198775">
    <property type="component" value="Unassembled WGS sequence"/>
</dbReference>
<feature type="region of interest" description="Disordered" evidence="17">
    <location>
        <begin position="1"/>
        <end position="24"/>
    </location>
</feature>
<feature type="region of interest" description="Disordered" evidence="17">
    <location>
        <begin position="523"/>
        <end position="542"/>
    </location>
</feature>
<sequence>MADERDAAETLTERPELASALESIRPIDDDTETWTFEDVPIDSGTFGELVSADLVEKVDGEYRLPDATRRALDGNTDDATDEQDGTELDLSLPAVDVDRRAVGALAGALAVVVLFRTVFSYGSVFRDGAVVLSGNDPYFYRYHVEQLLAQGGGFDAALLSEIPIPHGEPLMVAALYWLAGLFGGTAAAAGTVMAWYPVASALLTGLLLYLLAVRLTDDRRVGLAAVVLLATTPAHAIRTSLGFADHHAFDYPWLVLTALALVVLADRDEDAYRDPRAWLAGLGLGVGVAGQILAWDYGTALVVPVALVVALAVLLDVTADRSPLLTNAPLFGGLAVATLAVQFVHGEVGWHTDFIVAVPLLLAVGAVSVLVAGEVVHRLELPPLTMVGAEVVGAVAAVFLVPMLVTDFWARAGERADRFFATRNIVETQPLISGDFTWFLLLGFVLVLALPPLIWASRRAAEGSKPWLVAGVYTWYFLALAAVQVRFVGELAAFTALFGGLGFVWLAHWVDLAAVPRPFADDTGASRTAPPDDDGPTDGSTTLRLPTVREAGLLVALFLLVGGIGVLQTPIKTSQITIEDGAYQSAAAVDDHATAANLSYPENYVLSEWGRNRMYNYFVNGESRSYGYAREQYRTLYTSGNESQWYRSHRNRVGYVVTESAPNSNATARSLFARLHDGFGSRQSPVSGLAHFRAVFASDGGDFKAFWLVPGATITGTGPANTTTTISKSVNVPGASFTYERQVRTNAAGEYAVTVPYPGEYDLWTETVSVSERNVTVGNRVG</sequence>
<dbReference type="Pfam" id="PF18079">
    <property type="entry name" value="AglB_L1"/>
    <property type="match status" value="1"/>
</dbReference>
<dbReference type="PANTHER" id="PTHR13872">
    <property type="entry name" value="DOLICHYL-DIPHOSPHOOLIGOSACCHARIDE--PROTEIN GLYCOSYLTRANSFERASE SUBUNIT"/>
    <property type="match status" value="1"/>
</dbReference>
<evidence type="ECO:0000256" key="6">
    <source>
        <dbReference type="ARBA" id="ARBA00012602"/>
    </source>
</evidence>
<evidence type="ECO:0000256" key="17">
    <source>
        <dbReference type="SAM" id="MobiDB-lite"/>
    </source>
</evidence>
<evidence type="ECO:0000256" key="7">
    <source>
        <dbReference type="ARBA" id="ARBA00022676"/>
    </source>
</evidence>
<evidence type="ECO:0000259" key="20">
    <source>
        <dbReference type="Pfam" id="PF18079"/>
    </source>
</evidence>
<dbReference type="RefSeq" id="WP_092660945.1">
    <property type="nucleotide sequence ID" value="NZ_FOCX01000012.1"/>
</dbReference>
<dbReference type="InterPro" id="IPR048307">
    <property type="entry name" value="STT3_N"/>
</dbReference>
<feature type="transmembrane region" description="Helical" evidence="18">
    <location>
        <begin position="249"/>
        <end position="265"/>
    </location>
</feature>
<gene>
    <name evidence="21" type="ORF">SAMN05216388_101235</name>
</gene>
<dbReference type="GO" id="GO:0046872">
    <property type="term" value="F:metal ion binding"/>
    <property type="evidence" value="ECO:0007669"/>
    <property type="project" value="UniProtKB-KW"/>
</dbReference>
<evidence type="ECO:0000313" key="22">
    <source>
        <dbReference type="Proteomes" id="UP000198775"/>
    </source>
</evidence>
<comment type="pathway">
    <text evidence="4">Protein modification; protein glycosylation.</text>
</comment>
<evidence type="ECO:0000256" key="18">
    <source>
        <dbReference type="SAM" id="Phobius"/>
    </source>
</evidence>
<dbReference type="PANTHER" id="PTHR13872:SF1">
    <property type="entry name" value="DOLICHYL-DIPHOSPHOOLIGOSACCHARIDE--PROTEIN GLYCOSYLTRANSFERASE SUBUNIT STT3B"/>
    <property type="match status" value="1"/>
</dbReference>
<evidence type="ECO:0000256" key="1">
    <source>
        <dbReference type="ARBA" id="ARBA00001936"/>
    </source>
</evidence>
<feature type="transmembrane region" description="Helical" evidence="18">
    <location>
        <begin position="277"/>
        <end position="294"/>
    </location>
</feature>
<evidence type="ECO:0000256" key="14">
    <source>
        <dbReference type="ARBA" id="ARBA00023211"/>
    </source>
</evidence>
<evidence type="ECO:0000256" key="10">
    <source>
        <dbReference type="ARBA" id="ARBA00022723"/>
    </source>
</evidence>
<keyword evidence="14" id="KW-0464">Manganese</keyword>
<comment type="similarity">
    <text evidence="5">Belongs to the STT3 family.</text>
</comment>
<feature type="transmembrane region" description="Helical" evidence="18">
    <location>
        <begin position="551"/>
        <end position="571"/>
    </location>
</feature>
<feature type="transmembrane region" description="Helical" evidence="18">
    <location>
        <begin position="491"/>
        <end position="510"/>
    </location>
</feature>
<feature type="transmembrane region" description="Helical" evidence="18">
    <location>
        <begin position="436"/>
        <end position="455"/>
    </location>
</feature>
<evidence type="ECO:0000256" key="9">
    <source>
        <dbReference type="ARBA" id="ARBA00022692"/>
    </source>
</evidence>
<organism evidence="21 22">
    <name type="scientific">Halorientalis persicus</name>
    <dbReference type="NCBI Taxonomy" id="1367881"/>
    <lineage>
        <taxon>Archaea</taxon>
        <taxon>Methanobacteriati</taxon>
        <taxon>Methanobacteriota</taxon>
        <taxon>Stenosarchaea group</taxon>
        <taxon>Halobacteria</taxon>
        <taxon>Halobacteriales</taxon>
        <taxon>Haloarculaceae</taxon>
        <taxon>Halorientalis</taxon>
    </lineage>
</organism>
<keyword evidence="22" id="KW-1185">Reference proteome</keyword>
<accession>A0A1H8PFN3</accession>
<evidence type="ECO:0000256" key="5">
    <source>
        <dbReference type="ARBA" id="ARBA00010810"/>
    </source>
</evidence>
<evidence type="ECO:0000256" key="11">
    <source>
        <dbReference type="ARBA" id="ARBA00022842"/>
    </source>
</evidence>
<dbReference type="GO" id="GO:0004576">
    <property type="term" value="F:oligosaccharyl transferase activity"/>
    <property type="evidence" value="ECO:0007669"/>
    <property type="project" value="InterPro"/>
</dbReference>
<dbReference type="InterPro" id="IPR041154">
    <property type="entry name" value="AglB_P1"/>
</dbReference>